<dbReference type="RefSeq" id="WP_082693392.1">
    <property type="nucleotide sequence ID" value="NZ_LNQU01000037.1"/>
</dbReference>
<dbReference type="OrthoDB" id="9000139at2"/>
<proteinExistence type="predicted"/>
<feature type="chain" id="PRO_5016344193" description="DUF2145 domain-containing protein" evidence="1">
    <location>
        <begin position="28"/>
        <end position="308"/>
    </location>
</feature>
<evidence type="ECO:0000256" key="1">
    <source>
        <dbReference type="SAM" id="SignalP"/>
    </source>
</evidence>
<accession>A0A318JBX8</accession>
<reference evidence="2 3" key="1">
    <citation type="submission" date="2018-05" db="EMBL/GenBank/DDBJ databases">
        <title>Genomic Encyclopedia of Type Strains, Phase IV (KMG-IV): sequencing the most valuable type-strain genomes for metagenomic binning, comparative biology and taxonomic classification.</title>
        <authorList>
            <person name="Goeker M."/>
        </authorList>
    </citation>
    <scope>NUCLEOTIDE SEQUENCE [LARGE SCALE GENOMIC DNA]</scope>
    <source>
        <strain evidence="2 3">DSM 25134</strain>
    </source>
</reference>
<dbReference type="InterPro" id="IPR014547">
    <property type="entry name" value="UCP028477"/>
</dbReference>
<evidence type="ECO:0000313" key="2">
    <source>
        <dbReference type="EMBL" id="PXX46302.1"/>
    </source>
</evidence>
<feature type="signal peptide" evidence="1">
    <location>
        <begin position="1"/>
        <end position="27"/>
    </location>
</feature>
<evidence type="ECO:0000313" key="3">
    <source>
        <dbReference type="Proteomes" id="UP000248395"/>
    </source>
</evidence>
<keyword evidence="3" id="KW-1185">Reference proteome</keyword>
<organism evidence="2 3">
    <name type="scientific">Aquitalea magnusonii</name>
    <dbReference type="NCBI Taxonomy" id="332411"/>
    <lineage>
        <taxon>Bacteria</taxon>
        <taxon>Pseudomonadati</taxon>
        <taxon>Pseudomonadota</taxon>
        <taxon>Betaproteobacteria</taxon>
        <taxon>Neisseriales</taxon>
        <taxon>Chromobacteriaceae</taxon>
        <taxon>Aquitalea</taxon>
    </lineage>
</organism>
<protein>
    <recommendedName>
        <fullName evidence="4">DUF2145 domain-containing protein</fullName>
    </recommendedName>
</protein>
<sequence length="308" mass="34259">MHRYTGRGLQALLLAGLLALAATLANAAAASSLMFCEQASQQSVARKSELLLFSQQVRQLLDESGHQAAIISRSGLDLERFHIRLSHAGISLRNNPNTPWSVRQLYYACDEQRPHLYDQGLPGFLIDQPQGSNVYLSILLLPAKQEAQLVEAALDNKLSLQLLGADYSANAYPFSTRYQNCNQWLVELLAHAWGQLPRAGDGRRQAQDWLQQQGYRPDTVDVKHRYMVWAANVVPLVHNGDHPDSELAANRYQVSLPAAIEGFVRQQAAGTERIQVCLRGKTLVTHHGWDDMADDCQPAEGDTVQQLD</sequence>
<dbReference type="Proteomes" id="UP000248395">
    <property type="component" value="Unassembled WGS sequence"/>
</dbReference>
<gene>
    <name evidence="2" type="ORF">DFR38_109144</name>
</gene>
<name>A0A318JBX8_9NEIS</name>
<keyword evidence="1" id="KW-0732">Signal</keyword>
<dbReference type="Pfam" id="PF09916">
    <property type="entry name" value="DUF2145"/>
    <property type="match status" value="1"/>
</dbReference>
<dbReference type="PIRSF" id="PIRSF028477">
    <property type="entry name" value="UCP028477"/>
    <property type="match status" value="1"/>
</dbReference>
<evidence type="ECO:0008006" key="4">
    <source>
        <dbReference type="Google" id="ProtNLM"/>
    </source>
</evidence>
<comment type="caution">
    <text evidence="2">The sequence shown here is derived from an EMBL/GenBank/DDBJ whole genome shotgun (WGS) entry which is preliminary data.</text>
</comment>
<dbReference type="AlphaFoldDB" id="A0A318JBX8"/>
<dbReference type="EMBL" id="QJKC01000009">
    <property type="protein sequence ID" value="PXX46302.1"/>
    <property type="molecule type" value="Genomic_DNA"/>
</dbReference>